<keyword evidence="4 5" id="KW-0472">Membrane</keyword>
<dbReference type="InterPro" id="IPR035658">
    <property type="entry name" value="TrbF"/>
</dbReference>
<sequence>MNDNKTVKERYEAEPKTFALIYLDIIKERNRWRGIAAFLAATSLLLTIGIVYAAFSVKYIPYIVSVSDSGEFKGVGVLNEIKYEPKEGEIKYFLKKFITNFYALPIDPVILQNNLTELSYFVDGHAAEKLQSEKLDKKIEDIGKKAISVEIISINKQSGSDNVYIARWRTKTFDNVTRKQIEKTYTGNFSITVNPSALTKEQDIINNPLGLFVTDFSVSEENK</sequence>
<keyword evidence="2 5" id="KW-0812">Transmembrane</keyword>
<dbReference type="InterPro" id="IPR007430">
    <property type="entry name" value="VirB8"/>
</dbReference>
<evidence type="ECO:0000256" key="2">
    <source>
        <dbReference type="ARBA" id="ARBA00022692"/>
    </source>
</evidence>
<evidence type="ECO:0000256" key="3">
    <source>
        <dbReference type="ARBA" id="ARBA00022989"/>
    </source>
</evidence>
<dbReference type="KEGG" id="vrg:OKW85_10285"/>
<evidence type="ECO:0000256" key="5">
    <source>
        <dbReference type="SAM" id="Phobius"/>
    </source>
</evidence>
<dbReference type="Proteomes" id="UP001164244">
    <property type="component" value="Plasmid pVr3468"/>
</dbReference>
<dbReference type="GO" id="GO:0016020">
    <property type="term" value="C:membrane"/>
    <property type="evidence" value="ECO:0007669"/>
    <property type="project" value="UniProtKB-SubCell"/>
</dbReference>
<feature type="transmembrane region" description="Helical" evidence="5">
    <location>
        <begin position="35"/>
        <end position="55"/>
    </location>
</feature>
<evidence type="ECO:0000256" key="1">
    <source>
        <dbReference type="ARBA" id="ARBA00004167"/>
    </source>
</evidence>
<name>A0AA46X4G9_9FIRM</name>
<dbReference type="SUPFAM" id="SSF54427">
    <property type="entry name" value="NTF2-like"/>
    <property type="match status" value="1"/>
</dbReference>
<dbReference type="CDD" id="cd16425">
    <property type="entry name" value="TrbF"/>
    <property type="match status" value="1"/>
</dbReference>
<gene>
    <name evidence="7" type="ORF">OKW85_10285</name>
</gene>
<protein>
    <submittedName>
        <fullName evidence="7">Type IV secretion system protein</fullName>
    </submittedName>
</protein>
<evidence type="ECO:0000313" key="8">
    <source>
        <dbReference type="Proteomes" id="UP001164244"/>
    </source>
</evidence>
<proteinExistence type="predicted"/>
<dbReference type="RefSeq" id="WP_265139169.1">
    <property type="nucleotide sequence ID" value="NZ_CP110419.1"/>
</dbReference>
<keyword evidence="7" id="KW-0614">Plasmid</keyword>
<dbReference type="Gene3D" id="3.10.450.230">
    <property type="entry name" value="VirB8 protein"/>
    <property type="match status" value="1"/>
</dbReference>
<evidence type="ECO:0000256" key="4">
    <source>
        <dbReference type="ARBA" id="ARBA00023136"/>
    </source>
</evidence>
<evidence type="ECO:0000313" key="7">
    <source>
        <dbReference type="EMBL" id="UZG52002.1"/>
    </source>
</evidence>
<dbReference type="Pfam" id="PF04335">
    <property type="entry name" value="VirB8"/>
    <property type="match status" value="1"/>
</dbReference>
<dbReference type="EMBL" id="CP110419">
    <property type="protein sequence ID" value="UZG52002.1"/>
    <property type="molecule type" value="Genomic_DNA"/>
</dbReference>
<accession>A0AA46X4G9</accession>
<organism evidence="7 8">
    <name type="scientific">Veillonella rogosae</name>
    <dbReference type="NCBI Taxonomy" id="423477"/>
    <lineage>
        <taxon>Bacteria</taxon>
        <taxon>Bacillati</taxon>
        <taxon>Bacillota</taxon>
        <taxon>Negativicutes</taxon>
        <taxon>Veillonellales</taxon>
        <taxon>Veillonellaceae</taxon>
        <taxon>Veillonella</taxon>
    </lineage>
</organism>
<comment type="subcellular location">
    <subcellularLocation>
        <location evidence="1">Membrane</location>
        <topology evidence="1">Single-pass membrane protein</topology>
    </subcellularLocation>
</comment>
<reference evidence="7" key="1">
    <citation type="submission" date="2022-11" db="EMBL/GenBank/DDBJ databases">
        <title>Complete genome sequence of Veillonella rogosae KCOM 3468 isolated from human Subgingival dental plaque of Chronic peridontitis Lesion.</title>
        <authorList>
            <person name="Park S.-N."/>
            <person name="Lim Y.K."/>
            <person name="Kook J.-K."/>
        </authorList>
    </citation>
    <scope>NUCLEOTIDE SEQUENCE</scope>
    <source>
        <strain evidence="7">KCOM 3468</strain>
        <plasmid evidence="7">pVr3468</plasmid>
    </source>
</reference>
<geneLocation type="plasmid" evidence="7 8">
    <name>pVr3468</name>
</geneLocation>
<dbReference type="InterPro" id="IPR032710">
    <property type="entry name" value="NTF2-like_dom_sf"/>
</dbReference>
<keyword evidence="3 5" id="KW-1133">Transmembrane helix</keyword>
<feature type="domain" description="Bacterial virulence protein VirB8" evidence="6">
    <location>
        <begin position="25"/>
        <end position="221"/>
    </location>
</feature>
<dbReference type="AlphaFoldDB" id="A0AA46X4G9"/>
<evidence type="ECO:0000259" key="6">
    <source>
        <dbReference type="Pfam" id="PF04335"/>
    </source>
</evidence>